<dbReference type="InterPro" id="IPR016181">
    <property type="entry name" value="Acyl_CoA_acyltransferase"/>
</dbReference>
<dbReference type="Proteomes" id="UP001183246">
    <property type="component" value="Unassembled WGS sequence"/>
</dbReference>
<dbReference type="Pfam" id="PF13302">
    <property type="entry name" value="Acetyltransf_3"/>
    <property type="match status" value="1"/>
</dbReference>
<keyword evidence="2" id="KW-0808">Transferase</keyword>
<dbReference type="SUPFAM" id="SSF55729">
    <property type="entry name" value="Acyl-CoA N-acyltransferases (Nat)"/>
    <property type="match status" value="1"/>
</dbReference>
<sequence length="334" mass="36684">MPRVYEIRVTGCTDLDEALALQDPIARELCPEEEHPGPCDVPWSFGLGGDDDTTVLVLGVCTTGARVVEVADRVRALLGPGRRVEVAEGDPDAFPELVEQYRAESPPLLEQWPLLGLRLTTARLELRLPTDEELAELADLAVLGVHEPDQRPFLNPWTDQPPAERARNVLQRHWRQRGTWTPANWELDLAVFENGRPVGFQEICGRDFATLREVTTGSWLGLAHHGRGIGTEMRAAVLHLAFAGLGARYAVSSSFADNAPSVGVSRKLGYRPDGITRDVLYDRAVVSQRLRLSAEDWAATARPEVTVTGLEPCLELFGLPEGQGRPADAPLPSR</sequence>
<comment type="caution">
    <text evidence="2">The sequence shown here is derived from an EMBL/GenBank/DDBJ whole genome shotgun (WGS) entry which is preliminary data.</text>
</comment>
<reference evidence="3" key="1">
    <citation type="submission" date="2023-07" db="EMBL/GenBank/DDBJ databases">
        <title>30 novel species of actinomycetes from the DSMZ collection.</title>
        <authorList>
            <person name="Nouioui I."/>
        </authorList>
    </citation>
    <scope>NUCLEOTIDE SEQUENCE [LARGE SCALE GENOMIC DNA]</scope>
    <source>
        <strain evidence="3">DSM 44938</strain>
    </source>
</reference>
<organism evidence="2 3">
    <name type="scientific">Streptomyces litchfieldiae</name>
    <dbReference type="NCBI Taxonomy" id="3075543"/>
    <lineage>
        <taxon>Bacteria</taxon>
        <taxon>Bacillati</taxon>
        <taxon>Actinomycetota</taxon>
        <taxon>Actinomycetes</taxon>
        <taxon>Kitasatosporales</taxon>
        <taxon>Streptomycetaceae</taxon>
        <taxon>Streptomyces</taxon>
    </lineage>
</organism>
<accession>A0ABU2MMN9</accession>
<dbReference type="EMBL" id="JAVREL010000004">
    <property type="protein sequence ID" value="MDT0342875.1"/>
    <property type="molecule type" value="Genomic_DNA"/>
</dbReference>
<keyword evidence="3" id="KW-1185">Reference proteome</keyword>
<dbReference type="PANTHER" id="PTHR43441:SF11">
    <property type="entry name" value="RIBOSOMAL-PROTEIN-SERINE ACETYLTRANSFERASE"/>
    <property type="match status" value="1"/>
</dbReference>
<proteinExistence type="predicted"/>
<dbReference type="GO" id="GO:0016740">
    <property type="term" value="F:transferase activity"/>
    <property type="evidence" value="ECO:0007669"/>
    <property type="project" value="UniProtKB-KW"/>
</dbReference>
<gene>
    <name evidence="2" type="ORF">RM590_09625</name>
</gene>
<dbReference type="PROSITE" id="PS51186">
    <property type="entry name" value="GNAT"/>
    <property type="match status" value="1"/>
</dbReference>
<dbReference type="InterPro" id="IPR051908">
    <property type="entry name" value="Ribosomal_N-acetyltransferase"/>
</dbReference>
<protein>
    <submittedName>
        <fullName evidence="2">GNAT family protein</fullName>
        <ecNumber evidence="2">2.-.-.-</ecNumber>
    </submittedName>
</protein>
<dbReference type="Gene3D" id="3.40.630.30">
    <property type="match status" value="1"/>
</dbReference>
<dbReference type="PANTHER" id="PTHR43441">
    <property type="entry name" value="RIBOSOMAL-PROTEIN-SERINE ACETYLTRANSFERASE"/>
    <property type="match status" value="1"/>
</dbReference>
<name>A0ABU2MMN9_9ACTN</name>
<evidence type="ECO:0000259" key="1">
    <source>
        <dbReference type="PROSITE" id="PS51186"/>
    </source>
</evidence>
<dbReference type="RefSeq" id="WP_311704006.1">
    <property type="nucleotide sequence ID" value="NZ_JAVREL010000004.1"/>
</dbReference>
<evidence type="ECO:0000313" key="3">
    <source>
        <dbReference type="Proteomes" id="UP001183246"/>
    </source>
</evidence>
<feature type="domain" description="N-acetyltransferase" evidence="1">
    <location>
        <begin position="124"/>
        <end position="295"/>
    </location>
</feature>
<dbReference type="InterPro" id="IPR000182">
    <property type="entry name" value="GNAT_dom"/>
</dbReference>
<evidence type="ECO:0000313" key="2">
    <source>
        <dbReference type="EMBL" id="MDT0342875.1"/>
    </source>
</evidence>
<dbReference type="EC" id="2.-.-.-" evidence="2"/>